<name>A0ABM0ZXI3_APLCA</name>
<reference evidence="7" key="1">
    <citation type="submission" date="2025-08" db="UniProtKB">
        <authorList>
            <consortium name="RefSeq"/>
        </authorList>
    </citation>
    <scope>IDENTIFICATION</scope>
</reference>
<feature type="compositionally biased region" description="Basic and acidic residues" evidence="3">
    <location>
        <begin position="861"/>
        <end position="871"/>
    </location>
</feature>
<feature type="region of interest" description="Disordered" evidence="3">
    <location>
        <begin position="463"/>
        <end position="718"/>
    </location>
</feature>
<dbReference type="PROSITE" id="PS01180">
    <property type="entry name" value="CUB"/>
    <property type="match status" value="1"/>
</dbReference>
<feature type="compositionally biased region" description="Basic residues" evidence="3">
    <location>
        <begin position="893"/>
        <end position="903"/>
    </location>
</feature>
<feature type="signal peptide" evidence="4">
    <location>
        <begin position="1"/>
        <end position="26"/>
    </location>
</feature>
<feature type="compositionally biased region" description="Polar residues" evidence="3">
    <location>
        <begin position="1222"/>
        <end position="1251"/>
    </location>
</feature>
<keyword evidence="1" id="KW-1015">Disulfide bond</keyword>
<feature type="compositionally biased region" description="Polar residues" evidence="3">
    <location>
        <begin position="706"/>
        <end position="718"/>
    </location>
</feature>
<feature type="region of interest" description="Disordered" evidence="3">
    <location>
        <begin position="1198"/>
        <end position="1564"/>
    </location>
</feature>
<feature type="chain" id="PRO_5047354585" evidence="4">
    <location>
        <begin position="27"/>
        <end position="1564"/>
    </location>
</feature>
<dbReference type="Proteomes" id="UP000694888">
    <property type="component" value="Unplaced"/>
</dbReference>
<dbReference type="Pfam" id="PF00431">
    <property type="entry name" value="CUB"/>
    <property type="match status" value="1"/>
</dbReference>
<dbReference type="GeneID" id="101859524"/>
<feature type="compositionally biased region" description="Low complexity" evidence="3">
    <location>
        <begin position="678"/>
        <end position="692"/>
    </location>
</feature>
<feature type="region of interest" description="Disordered" evidence="3">
    <location>
        <begin position="844"/>
        <end position="951"/>
    </location>
</feature>
<proteinExistence type="predicted"/>
<evidence type="ECO:0000256" key="4">
    <source>
        <dbReference type="SAM" id="SignalP"/>
    </source>
</evidence>
<feature type="compositionally biased region" description="Polar residues" evidence="3">
    <location>
        <begin position="480"/>
        <end position="501"/>
    </location>
</feature>
<feature type="compositionally biased region" description="Low complexity" evidence="3">
    <location>
        <begin position="1529"/>
        <end position="1539"/>
    </location>
</feature>
<feature type="compositionally biased region" description="Basic and acidic residues" evidence="3">
    <location>
        <begin position="1155"/>
        <end position="1169"/>
    </location>
</feature>
<feature type="compositionally biased region" description="Low complexity" evidence="3">
    <location>
        <begin position="521"/>
        <end position="545"/>
    </location>
</feature>
<feature type="compositionally biased region" description="Polar residues" evidence="3">
    <location>
        <begin position="1346"/>
        <end position="1355"/>
    </location>
</feature>
<evidence type="ECO:0000259" key="5">
    <source>
        <dbReference type="PROSITE" id="PS01180"/>
    </source>
</evidence>
<dbReference type="InterPro" id="IPR000859">
    <property type="entry name" value="CUB_dom"/>
</dbReference>
<feature type="compositionally biased region" description="Polar residues" evidence="3">
    <location>
        <begin position="922"/>
        <end position="939"/>
    </location>
</feature>
<feature type="compositionally biased region" description="Basic and acidic residues" evidence="3">
    <location>
        <begin position="1121"/>
        <end position="1143"/>
    </location>
</feature>
<evidence type="ECO:0000256" key="1">
    <source>
        <dbReference type="ARBA" id="ARBA00023157"/>
    </source>
</evidence>
<feature type="region of interest" description="Disordered" evidence="3">
    <location>
        <begin position="1057"/>
        <end position="1178"/>
    </location>
</feature>
<feature type="compositionally biased region" description="Low complexity" evidence="3">
    <location>
        <begin position="1385"/>
        <end position="1398"/>
    </location>
</feature>
<feature type="compositionally biased region" description="Polar residues" evidence="3">
    <location>
        <begin position="655"/>
        <end position="674"/>
    </location>
</feature>
<dbReference type="SMART" id="SM00042">
    <property type="entry name" value="CUB"/>
    <property type="match status" value="1"/>
</dbReference>
<protein>
    <submittedName>
        <fullName evidence="7">Uncharacterized protein LOC101859524 isoform X1</fullName>
    </submittedName>
</protein>
<dbReference type="RefSeq" id="XP_012936542.1">
    <property type="nucleotide sequence ID" value="XM_013081088.1"/>
</dbReference>
<keyword evidence="4" id="KW-0732">Signal</keyword>
<organism evidence="6 7">
    <name type="scientific">Aplysia californica</name>
    <name type="common">California sea hare</name>
    <dbReference type="NCBI Taxonomy" id="6500"/>
    <lineage>
        <taxon>Eukaryota</taxon>
        <taxon>Metazoa</taxon>
        <taxon>Spiralia</taxon>
        <taxon>Lophotrochozoa</taxon>
        <taxon>Mollusca</taxon>
        <taxon>Gastropoda</taxon>
        <taxon>Heterobranchia</taxon>
        <taxon>Euthyneura</taxon>
        <taxon>Tectipleura</taxon>
        <taxon>Aplysiida</taxon>
        <taxon>Aplysioidea</taxon>
        <taxon>Aplysiidae</taxon>
        <taxon>Aplysia</taxon>
    </lineage>
</organism>
<feature type="domain" description="CUB" evidence="5">
    <location>
        <begin position="325"/>
        <end position="440"/>
    </location>
</feature>
<sequence>MKLSDPFRLAIALSSVLCACVIPCWGQQGTSSPNVTKGQLCQFTVSDQVGRIVVTSSFFTSYTSCQWQIQGEGADSVTVFLHKFCLQTAAQNVDNDPQQQNQPGDFEVSMYRTENRDPSDLLYTWRSSEEEVTLSFSLESLFLTVQPSDETGEYQDVENSAFRIDYITWSTVNSSVGCEPNTFNVPEHGTLQVINTTLGSEAEVMCSEGYLPQGVTSSLVCVVSEDSTLSWQPRTREQNFTCESVCLHPPAVPHTRVRLVLDEYTEFTRTPERLIPRHTVRSTGYVSCEEPYLLTGATVWNCSRDVQGVPTWHNANATACIIPDCSSTTTLTEESGAIVNPSFPSDVFGGDGVTCAWEVVAPSQAQISFYFQYLDLPDDPSIDFRITDTGGPRPVSLLHFQGQGLSVNASSVTNRVLVTYTRSASDLSGHRGFYLKYVTRSDVSLRQNTDDQGDEDVSYVVSAGSNQEEPPPALLGTFARSLNTGTSAPSTESNTLANEPQTPAPNVENDTPQNTPQTSITDKATTEAESSSTPTPSTSDITSLPPTTPTPAQPTSDITSQPPTTPTPATSTSDITSQPPTTPTPATSTSDITSQPPTTPTPATSTSDIASQPPTTPTPAPSTSGIPPQPMTTPTNVPMVKTDTTVTPTGHPTTSENTGVVSGEVTQATESSGGTLRPSPSTGSISSSPVTSEAPPKPTVPPTERAGNSTHVPQAAEESSSSWKIAVGVIIPLLIIGAVAIVIYICYRKKYPVRMIIGREFGKFSNPQYSTPKRAPTLVRPDADDYFTASGEESGEITVEYNPVDNRITFDNAGFVNDEDEDEEEKERKFLARKSWLFKKGEDEVREVDTTDSADGTPGRSVERRQGKGTEDVESTDTDVSEMLGQQQLTPKPKPRNKHKSKNRAAAESSASSTGTLEEKSGSLQDARTVSLKNNQDDGQASDEDQVESNFEKTSRLLFEQPTFEEVCADIKARSRSMSVDRAMAFTARPRSFSVNPSKSARRNSLFDETLFEAQKRKTKPPKKMTSVENLHDFPALTASVVGVDYRDKTASMASFDFSLGDDNDGVPRNISPGDRDRGVSLSSANSNPHLVTDLDDDDRNTDQEGSQKHVSDDEEYEEQHDEKNILNKERSDSKLNIEERFARATAILTRSRAKSLDEEGPGAKEQNKRSQSFSNFLDSTDADIDHIDMAALKSIQAPSKSSVFDDDPDLSSPVGRAGTTFYDNEQSTFPTNGQQRTEASFFSLQLQPSLDETDLPFTESQDVPVPGSYGSVPSPGRIRVLTFGEVGQREDGNQTEADDSTDGDKSDDDDVIGGDNSHGRKLRFVLPSTEELGGGRDDDDEGAETSGTSNTNTSDESEIEASYTFEKSEPQIQTTGQNRKSEADSSTSKSGSESSFEVLPPEMSRNLQLFPSSSSTVSSPIPQMFPRVDDQRAEEGARPRPVKLMSERTYSDSSSESTDPQVTTLQLTKPEELDMGNMQPRTVSKIHPSVELDNSFSISDDDDDDDDNENKGHKLTDDDISEVLGDGSSTSDTSSDTDAAPGRKSRALYTFRDENSEDEDIDV</sequence>
<feature type="compositionally biased region" description="Basic and acidic residues" evidence="3">
    <location>
        <begin position="1428"/>
        <end position="1439"/>
    </location>
</feature>
<feature type="compositionally biased region" description="Low complexity" evidence="3">
    <location>
        <begin position="553"/>
        <end position="613"/>
    </location>
</feature>
<feature type="compositionally biased region" description="Basic and acidic residues" evidence="3">
    <location>
        <begin position="1101"/>
        <end position="1112"/>
    </location>
</feature>
<feature type="compositionally biased region" description="Polar residues" evidence="3">
    <location>
        <begin position="508"/>
        <end position="520"/>
    </location>
</feature>
<evidence type="ECO:0000256" key="3">
    <source>
        <dbReference type="SAM" id="MobiDB-lite"/>
    </source>
</evidence>
<evidence type="ECO:0000256" key="2">
    <source>
        <dbReference type="PROSITE-ProRule" id="PRU00059"/>
    </source>
</evidence>
<keyword evidence="6" id="KW-1185">Reference proteome</keyword>
<dbReference type="SUPFAM" id="SSF49854">
    <property type="entry name" value="Spermadhesin, CUB domain"/>
    <property type="match status" value="1"/>
</dbReference>
<dbReference type="InterPro" id="IPR035914">
    <property type="entry name" value="Sperma_CUB_dom_sf"/>
</dbReference>
<feature type="compositionally biased region" description="Low complexity" evidence="3">
    <location>
        <begin position="1264"/>
        <end position="1277"/>
    </location>
</feature>
<feature type="compositionally biased region" description="Acidic residues" evidence="3">
    <location>
        <begin position="1500"/>
        <end position="1509"/>
    </location>
</feature>
<feature type="compositionally biased region" description="Acidic residues" evidence="3">
    <location>
        <begin position="1297"/>
        <end position="1313"/>
    </location>
</feature>
<feature type="compositionally biased region" description="Low complexity" evidence="3">
    <location>
        <begin position="637"/>
        <end position="654"/>
    </location>
</feature>
<dbReference type="PROSITE" id="PS51257">
    <property type="entry name" value="PROKAR_LIPOPROTEIN"/>
    <property type="match status" value="1"/>
</dbReference>
<accession>A0ABM0ZXI3</accession>
<comment type="caution">
    <text evidence="2">Lacks conserved residue(s) required for the propagation of feature annotation.</text>
</comment>
<gene>
    <name evidence="7" type="primary">LOC101859524</name>
</gene>
<dbReference type="Gene3D" id="2.60.120.290">
    <property type="entry name" value="Spermadhesin, CUB domain"/>
    <property type="match status" value="1"/>
</dbReference>
<feature type="compositionally biased region" description="Polar residues" evidence="3">
    <location>
        <begin position="1081"/>
        <end position="1090"/>
    </location>
</feature>
<evidence type="ECO:0000313" key="6">
    <source>
        <dbReference type="Proteomes" id="UP000694888"/>
    </source>
</evidence>
<evidence type="ECO:0000313" key="7">
    <source>
        <dbReference type="RefSeq" id="XP_012936542.1"/>
    </source>
</evidence>